<dbReference type="InterPro" id="IPR022168">
    <property type="entry name" value="GARIL-like_Rab2B-bd"/>
</dbReference>
<feature type="compositionally biased region" description="Low complexity" evidence="2">
    <location>
        <begin position="222"/>
        <end position="238"/>
    </location>
</feature>
<feature type="domain" description="Golgi associated RAB2 interactor protein-like Rab2B-binding" evidence="3">
    <location>
        <begin position="110"/>
        <end position="177"/>
    </location>
</feature>
<dbReference type="Pfam" id="PF12480">
    <property type="entry name" value="GARIL_Rab2_bd"/>
    <property type="match status" value="1"/>
</dbReference>
<dbReference type="Proteomes" id="UP000050525">
    <property type="component" value="Unassembled WGS sequence"/>
</dbReference>
<dbReference type="AlphaFoldDB" id="A0A151NDP5"/>
<evidence type="ECO:0000256" key="2">
    <source>
        <dbReference type="SAM" id="MobiDB-lite"/>
    </source>
</evidence>
<dbReference type="EMBL" id="AKHW03003292">
    <property type="protein sequence ID" value="KYO34860.1"/>
    <property type="molecule type" value="Genomic_DNA"/>
</dbReference>
<protein>
    <submittedName>
        <fullName evidence="4">Protein FAM71C</fullName>
    </submittedName>
</protein>
<proteinExistence type="inferred from homology"/>
<evidence type="ECO:0000259" key="3">
    <source>
        <dbReference type="Pfam" id="PF12480"/>
    </source>
</evidence>
<dbReference type="GO" id="GO:0005634">
    <property type="term" value="C:nucleus"/>
    <property type="evidence" value="ECO:0007669"/>
    <property type="project" value="TreeGrafter"/>
</dbReference>
<dbReference type="STRING" id="8496.A0A151NDP5"/>
<gene>
    <name evidence="4" type="primary">FAM71C</name>
    <name evidence="4" type="ORF">Y1Q_0006655</name>
</gene>
<evidence type="ECO:0000313" key="5">
    <source>
        <dbReference type="Proteomes" id="UP000050525"/>
    </source>
</evidence>
<comment type="caution">
    <text evidence="4">The sequence shown here is derived from an EMBL/GenBank/DDBJ whole genome shotgun (WGS) entry which is preliminary data.</text>
</comment>
<sequence length="288" mass="30714">MLEEPALPLFTAKGDQARGLLNTEIGPLQQQLRAGEYEAFRYAPLFESDFIQISRRGQVVDVHNRVRMVTVGVASTSPALLVPNVLLVARPVLPSDSPALHACAGPAPRTLELTRLLPLRFVKLSVHDEGTQQLRLRLASGRSFYLQLCSPSDAAATRRLFALWVQLIHLLRPPAESGPTELPPLAPEPSQDAVGSLASVPPHEVDPAAVSIRSVQTPSPPASSSRSPSPTRRPGSPTAGSKHVCADGDLSSNGNPSPHSVPNPLPREQSQGQARGRSPPGSRSEAAR</sequence>
<dbReference type="eggNOG" id="ENOG502S0XQ">
    <property type="taxonomic scope" value="Eukaryota"/>
</dbReference>
<accession>A0A151NDP5</accession>
<keyword evidence="5" id="KW-1185">Reference proteome</keyword>
<dbReference type="PANTHER" id="PTHR22574">
    <property type="match status" value="1"/>
</dbReference>
<evidence type="ECO:0000256" key="1">
    <source>
        <dbReference type="ARBA" id="ARBA00038379"/>
    </source>
</evidence>
<organism evidence="4 5">
    <name type="scientific">Alligator mississippiensis</name>
    <name type="common">American alligator</name>
    <dbReference type="NCBI Taxonomy" id="8496"/>
    <lineage>
        <taxon>Eukaryota</taxon>
        <taxon>Metazoa</taxon>
        <taxon>Chordata</taxon>
        <taxon>Craniata</taxon>
        <taxon>Vertebrata</taxon>
        <taxon>Euteleostomi</taxon>
        <taxon>Archelosauria</taxon>
        <taxon>Archosauria</taxon>
        <taxon>Crocodylia</taxon>
        <taxon>Alligatoridae</taxon>
        <taxon>Alligatorinae</taxon>
        <taxon>Alligator</taxon>
    </lineage>
</organism>
<comment type="similarity">
    <text evidence="1">Belongs to the GARIN family.</text>
</comment>
<feature type="region of interest" description="Disordered" evidence="2">
    <location>
        <begin position="177"/>
        <end position="288"/>
    </location>
</feature>
<dbReference type="PANTHER" id="PTHR22574:SF2">
    <property type="entry name" value="GOLGI-ASSOCIATED RAB2 INTERACTOR PROTEIN 3"/>
    <property type="match status" value="1"/>
</dbReference>
<name>A0A151NDP5_ALLMI</name>
<reference evidence="4 5" key="1">
    <citation type="journal article" date="2012" name="Genome Biol.">
        <title>Sequencing three crocodilian genomes to illuminate the evolution of archosaurs and amniotes.</title>
        <authorList>
            <person name="St John J.A."/>
            <person name="Braun E.L."/>
            <person name="Isberg S.R."/>
            <person name="Miles L.G."/>
            <person name="Chong A.Y."/>
            <person name="Gongora J."/>
            <person name="Dalzell P."/>
            <person name="Moran C."/>
            <person name="Bed'hom B."/>
            <person name="Abzhanov A."/>
            <person name="Burgess S.C."/>
            <person name="Cooksey A.M."/>
            <person name="Castoe T.A."/>
            <person name="Crawford N.G."/>
            <person name="Densmore L.D."/>
            <person name="Drew J.C."/>
            <person name="Edwards S.V."/>
            <person name="Faircloth B.C."/>
            <person name="Fujita M.K."/>
            <person name="Greenwold M.J."/>
            <person name="Hoffmann F.G."/>
            <person name="Howard J.M."/>
            <person name="Iguchi T."/>
            <person name="Janes D.E."/>
            <person name="Khan S.Y."/>
            <person name="Kohno S."/>
            <person name="de Koning A.J."/>
            <person name="Lance S.L."/>
            <person name="McCarthy F.M."/>
            <person name="McCormack J.E."/>
            <person name="Merchant M.E."/>
            <person name="Peterson D.G."/>
            <person name="Pollock D.D."/>
            <person name="Pourmand N."/>
            <person name="Raney B.J."/>
            <person name="Roessler K.A."/>
            <person name="Sanford J.R."/>
            <person name="Sawyer R.H."/>
            <person name="Schmidt C.J."/>
            <person name="Triplett E.W."/>
            <person name="Tuberville T.D."/>
            <person name="Venegas-Anaya M."/>
            <person name="Howard J.T."/>
            <person name="Jarvis E.D."/>
            <person name="Guillette L.J.Jr."/>
            <person name="Glenn T.C."/>
            <person name="Green R.E."/>
            <person name="Ray D.A."/>
        </authorList>
    </citation>
    <scope>NUCLEOTIDE SEQUENCE [LARGE SCALE GENOMIC DNA]</scope>
    <source>
        <strain evidence="4">KSC_2009_1</strain>
    </source>
</reference>
<evidence type="ECO:0000313" key="4">
    <source>
        <dbReference type="EMBL" id="KYO34860.1"/>
    </source>
</evidence>